<keyword evidence="1" id="KW-0812">Transmembrane</keyword>
<feature type="transmembrane region" description="Helical" evidence="1">
    <location>
        <begin position="21"/>
        <end position="41"/>
    </location>
</feature>
<proteinExistence type="predicted"/>
<reference evidence="2 3" key="1">
    <citation type="submission" date="2016-10" db="EMBL/GenBank/DDBJ databases">
        <authorList>
            <person name="de Groot N.N."/>
        </authorList>
    </citation>
    <scope>NUCLEOTIDE SEQUENCE [LARGE SCALE GENOMIC DNA]</scope>
    <source>
        <strain evidence="2 3">DSM 19033</strain>
    </source>
</reference>
<dbReference type="EMBL" id="FNRA01000005">
    <property type="protein sequence ID" value="SEA77560.1"/>
    <property type="molecule type" value="Genomic_DNA"/>
</dbReference>
<evidence type="ECO:0000313" key="3">
    <source>
        <dbReference type="Proteomes" id="UP000198850"/>
    </source>
</evidence>
<keyword evidence="3" id="KW-1185">Reference proteome</keyword>
<protein>
    <submittedName>
        <fullName evidence="2">Putative ABC transport system permease protein</fullName>
    </submittedName>
</protein>
<sequence>MFFINFKIALRNLKRNKGFSFINIGGLAIGLTSCLLLLLYVNYEYSYSRRGQQRNSSAIKTL</sequence>
<organism evidence="2 3">
    <name type="scientific">Pedobacter hartonius</name>
    <dbReference type="NCBI Taxonomy" id="425514"/>
    <lineage>
        <taxon>Bacteria</taxon>
        <taxon>Pseudomonadati</taxon>
        <taxon>Bacteroidota</taxon>
        <taxon>Sphingobacteriia</taxon>
        <taxon>Sphingobacteriales</taxon>
        <taxon>Sphingobacteriaceae</taxon>
        <taxon>Pedobacter</taxon>
    </lineage>
</organism>
<dbReference type="Proteomes" id="UP000198850">
    <property type="component" value="Unassembled WGS sequence"/>
</dbReference>
<gene>
    <name evidence="2" type="ORF">SAMN05443550_105153</name>
</gene>
<evidence type="ECO:0000256" key="1">
    <source>
        <dbReference type="SAM" id="Phobius"/>
    </source>
</evidence>
<keyword evidence="1" id="KW-1133">Transmembrane helix</keyword>
<evidence type="ECO:0000313" key="2">
    <source>
        <dbReference type="EMBL" id="SEA77560.1"/>
    </source>
</evidence>
<dbReference type="AlphaFoldDB" id="A0A1H4DYY2"/>
<name>A0A1H4DYY2_9SPHI</name>
<dbReference type="PROSITE" id="PS51257">
    <property type="entry name" value="PROKAR_LIPOPROTEIN"/>
    <property type="match status" value="1"/>
</dbReference>
<accession>A0A1H4DYY2</accession>
<dbReference type="STRING" id="425514.SAMN05443550_105153"/>
<dbReference type="RefSeq" id="WP_090556657.1">
    <property type="nucleotide sequence ID" value="NZ_FNRA01000005.1"/>
</dbReference>
<dbReference type="OrthoDB" id="800067at2"/>
<keyword evidence="1" id="KW-0472">Membrane</keyword>